<dbReference type="Proteomes" id="UP000019380">
    <property type="component" value="Unassembled WGS sequence"/>
</dbReference>
<reference evidence="2 3" key="1">
    <citation type="submission" date="2013-12" db="EMBL/GenBank/DDBJ databases">
        <title>Improved hybrid genome assemblies of Bacteroides xylanisolvens SD CC 1b and Bacteroides xylanisolvens SD CC 2a using Illumina and 454 Sequencing.</title>
        <authorList>
            <person name="Ramaraj T."/>
            <person name="Sundararajan A."/>
            <person name="Mudge J."/>
            <person name="Schilkey F.D."/>
            <person name="Delvecchio V."/>
            <person name="Donlon M."/>
            <person name="Ziemer C."/>
        </authorList>
    </citation>
    <scope>NUCLEOTIDE SEQUENCE [LARGE SCALE GENOMIC DNA]</scope>
</reference>
<dbReference type="InterPro" id="IPR008979">
    <property type="entry name" value="Galactose-bd-like_sf"/>
</dbReference>
<evidence type="ECO:0000313" key="3">
    <source>
        <dbReference type="Proteomes" id="UP000019380"/>
    </source>
</evidence>
<dbReference type="EMBL" id="CBXG010000049">
    <property type="protein sequence ID" value="CDM06765.1"/>
    <property type="molecule type" value="Genomic_DNA"/>
</dbReference>
<name>W6PS18_9BACE</name>
<dbReference type="InterPro" id="IPR005084">
    <property type="entry name" value="CBM6"/>
</dbReference>
<organism evidence="2 3">
    <name type="scientific">Bacteroides xylanisolvens SD CC 1b</name>
    <dbReference type="NCBI Taxonomy" id="702447"/>
    <lineage>
        <taxon>Bacteria</taxon>
        <taxon>Pseudomonadati</taxon>
        <taxon>Bacteroidota</taxon>
        <taxon>Bacteroidia</taxon>
        <taxon>Bacteroidales</taxon>
        <taxon>Bacteroidaceae</taxon>
        <taxon>Bacteroides</taxon>
    </lineage>
</organism>
<evidence type="ECO:0000313" key="2">
    <source>
        <dbReference type="EMBL" id="CDM06765.1"/>
    </source>
</evidence>
<protein>
    <recommendedName>
        <fullName evidence="1">CBM6 domain-containing protein</fullName>
    </recommendedName>
</protein>
<evidence type="ECO:0000259" key="1">
    <source>
        <dbReference type="Pfam" id="PF03422"/>
    </source>
</evidence>
<sequence length="245" mass="27763">MGIRSRISSRTRGDVAGSGGTREMALAHYAVRAGLPENNYTWLKRYRDYMIEHHGCENWGIAPNWFYEWTDWGTLTKRLTPWMAGDPVSFSTGKRVSGIHLLPSEISAADYDYYCLAEDPEGHTYHNVGKKRGNEYRPDGAVELRKEEDNYVVTQIEDGEWMNYTVSIPTDGDYTVYLVYQSKGNSLLSVASDSEVKTEPMQLPSSIQWTEREIGKLTLPAGACVLRLQIEQAGDKLEIQKIIVK</sequence>
<proteinExistence type="predicted"/>
<dbReference type="SUPFAM" id="SSF49785">
    <property type="entry name" value="Galactose-binding domain-like"/>
    <property type="match status" value="1"/>
</dbReference>
<dbReference type="Gene3D" id="2.60.120.260">
    <property type="entry name" value="Galactose-binding domain-like"/>
    <property type="match status" value="1"/>
</dbReference>
<comment type="caution">
    <text evidence="2">The sequence shown here is derived from an EMBL/GenBank/DDBJ whole genome shotgun (WGS) entry which is preliminary data.</text>
</comment>
<feature type="domain" description="CBM6" evidence="1">
    <location>
        <begin position="135"/>
        <end position="234"/>
    </location>
</feature>
<dbReference type="AlphaFoldDB" id="W6PS18"/>
<accession>W6PS18</accession>
<gene>
    <name evidence="2" type="ORF">BN890_43830</name>
</gene>
<dbReference type="GO" id="GO:0030246">
    <property type="term" value="F:carbohydrate binding"/>
    <property type="evidence" value="ECO:0007669"/>
    <property type="project" value="InterPro"/>
</dbReference>
<dbReference type="Pfam" id="PF03422">
    <property type="entry name" value="CBM_6"/>
    <property type="match status" value="1"/>
</dbReference>